<reference evidence="1" key="1">
    <citation type="submission" date="2021-01" db="EMBL/GenBank/DDBJ databases">
        <title>Chromosome-level genome assembly of a human fungal pathogen reveals clustering of transcriptionally co-regulated genes.</title>
        <authorList>
            <person name="Voorhies M."/>
            <person name="Cohen S."/>
            <person name="Shea T.P."/>
            <person name="Petrus S."/>
            <person name="Munoz J.F."/>
            <person name="Poplawski S."/>
            <person name="Goldman W.E."/>
            <person name="Michael T."/>
            <person name="Cuomo C.A."/>
            <person name="Sil A."/>
            <person name="Beyhan S."/>
        </authorList>
    </citation>
    <scope>NUCLEOTIDE SEQUENCE</scope>
    <source>
        <strain evidence="1">H88</strain>
    </source>
</reference>
<evidence type="ECO:0000313" key="1">
    <source>
        <dbReference type="EMBL" id="QSS56808.1"/>
    </source>
</evidence>
<protein>
    <submittedName>
        <fullName evidence="1">Uncharacterized protein</fullName>
    </submittedName>
</protein>
<proteinExistence type="predicted"/>
<organism evidence="1 2">
    <name type="scientific">Ajellomyces capsulatus (strain H88)</name>
    <name type="common">Darling's disease fungus</name>
    <name type="synonym">Histoplasma capsulatum</name>
    <dbReference type="NCBI Taxonomy" id="544711"/>
    <lineage>
        <taxon>Eukaryota</taxon>
        <taxon>Fungi</taxon>
        <taxon>Dikarya</taxon>
        <taxon>Ascomycota</taxon>
        <taxon>Pezizomycotina</taxon>
        <taxon>Eurotiomycetes</taxon>
        <taxon>Eurotiomycetidae</taxon>
        <taxon>Onygenales</taxon>
        <taxon>Ajellomycetaceae</taxon>
        <taxon>Histoplasma</taxon>
    </lineage>
</organism>
<dbReference type="VEuPathDB" id="FungiDB:I7I53_05120"/>
<dbReference type="Proteomes" id="UP000663419">
    <property type="component" value="Chromosome 5"/>
</dbReference>
<sequence>MGRGFLIFIVYRTRPVLSFRISGQHNITRSRGLCECDLLFSETNQPLMSHVSFFILNLFQPLFYFFSPSSFPPPQSIFDYRRIPRNHFLVCVFQLLTLGLVRVLLRSWRGWFSSPSLPRKRKKATVTLLRFGFLLGDHRQSTPSAALSRRFSRSQPHRPRSADLLIQPHTRHTQPAQHPFRSLGKESSVLPGFQFFFLYFLF</sequence>
<name>A0A8A1LRC1_AJEC8</name>
<gene>
    <name evidence="1" type="ORF">I7I53_05120</name>
</gene>
<dbReference type="AlphaFoldDB" id="A0A8A1LRC1"/>
<dbReference type="EMBL" id="CP069106">
    <property type="protein sequence ID" value="QSS56808.1"/>
    <property type="molecule type" value="Genomic_DNA"/>
</dbReference>
<evidence type="ECO:0000313" key="2">
    <source>
        <dbReference type="Proteomes" id="UP000663419"/>
    </source>
</evidence>
<accession>A0A8A1LRC1</accession>